<dbReference type="EMBL" id="LR746496">
    <property type="protein sequence ID" value="CAA7600997.1"/>
    <property type="molecule type" value="Genomic_DNA"/>
</dbReference>
<sequence>METRKLETPGTLEQIDLQVEESKTLPSTEEMLSVLQEDPTRCLSWL</sequence>
<protein>
    <submittedName>
        <fullName evidence="1">Uncharacterized protein</fullName>
    </submittedName>
</protein>
<evidence type="ECO:0000313" key="3">
    <source>
        <dbReference type="Proteomes" id="UP001071230"/>
    </source>
</evidence>
<dbReference type="Proteomes" id="UP001071230">
    <property type="component" value="Unassembled WGS sequence"/>
</dbReference>
<accession>A0A8S0XWF3</accession>
<name>A0A8S0XWF3_9FIRM</name>
<dbReference type="AlphaFoldDB" id="A0A8S0XWF3"/>
<keyword evidence="3" id="KW-1185">Reference proteome</keyword>
<proteinExistence type="predicted"/>
<evidence type="ECO:0000313" key="1">
    <source>
        <dbReference type="EMBL" id="CAA7600997.1"/>
    </source>
</evidence>
<reference evidence="2" key="1">
    <citation type="submission" date="2014-11" db="EMBL/GenBank/DDBJ databases">
        <authorList>
            <person name="Hornung B.V."/>
        </authorList>
    </citation>
    <scope>NUCLEOTIDE SEQUENCE</scope>
    <source>
        <strain evidence="2">INE</strain>
    </source>
</reference>
<gene>
    <name evidence="1" type="ORF">DEACI_1650</name>
    <name evidence="2" type="ORF">DEACI_2186</name>
</gene>
<reference evidence="1" key="2">
    <citation type="submission" date="2020-01" db="EMBL/GenBank/DDBJ databases">
        <authorList>
            <person name="Hornung B."/>
        </authorList>
    </citation>
    <scope>NUCLEOTIDE SEQUENCE</scope>
    <source>
        <strain evidence="1">PacBioINE</strain>
    </source>
</reference>
<evidence type="ECO:0000313" key="2">
    <source>
        <dbReference type="EMBL" id="CEJ07720.1"/>
    </source>
</evidence>
<dbReference type="RefSeq" id="WP_240984574.1">
    <property type="nucleotide sequence ID" value="NZ_CDGJ01000064.1"/>
</dbReference>
<dbReference type="Proteomes" id="UP000836597">
    <property type="component" value="Chromosome"/>
</dbReference>
<dbReference type="KEGG" id="aacx:DEACI_1650"/>
<dbReference type="EMBL" id="CDGJ01000064">
    <property type="protein sequence ID" value="CEJ07720.1"/>
    <property type="molecule type" value="Genomic_DNA"/>
</dbReference>
<organism evidence="1">
    <name type="scientific">Acididesulfobacillus acetoxydans</name>
    <dbReference type="NCBI Taxonomy" id="1561005"/>
    <lineage>
        <taxon>Bacteria</taxon>
        <taxon>Bacillati</taxon>
        <taxon>Bacillota</taxon>
        <taxon>Clostridia</taxon>
        <taxon>Eubacteriales</taxon>
        <taxon>Peptococcaceae</taxon>
        <taxon>Acididesulfobacillus</taxon>
    </lineage>
</organism>